<protein>
    <submittedName>
        <fullName evidence="1">Uncharacterized protein</fullName>
    </submittedName>
</protein>
<evidence type="ECO:0000313" key="1">
    <source>
        <dbReference type="EMBL" id="VDN13724.1"/>
    </source>
</evidence>
<accession>A0A3P7LAJ1</accession>
<reference evidence="1 2" key="1">
    <citation type="submission" date="2018-11" db="EMBL/GenBank/DDBJ databases">
        <authorList>
            <consortium name="Pathogen Informatics"/>
        </authorList>
    </citation>
    <scope>NUCLEOTIDE SEQUENCE [LARGE SCALE GENOMIC DNA]</scope>
</reference>
<evidence type="ECO:0000313" key="2">
    <source>
        <dbReference type="Proteomes" id="UP000281553"/>
    </source>
</evidence>
<name>A0A3P7LAJ1_DIBLA</name>
<dbReference type="AlphaFoldDB" id="A0A3P7LAJ1"/>
<sequence>MQLSVLYLAPPPSLLTSLPAPSTGKPYAALGVTCMDNSANCLATIWNPTSHCQDALSLPSDSHPSVVDNLGSEMADDTNIRSLVVIYSRKKLIGEAVSSRKLTRIAAIAGLVAVLNEDGEVYICHIHRLLASPRSSFCLRQSAGLAARSPTVWTRVAIEDTVYAVTTTFPESFVASDSPRSELFSLDSFAQADAALPGIVLLTRPGGDMRGLALLTARLQHRRHHHHHSHRSTKRAGCSRSPVCRTTVCKTPPTPATSLCGGGLPRHL</sequence>
<dbReference type="EMBL" id="UYRU01057177">
    <property type="protein sequence ID" value="VDN13724.1"/>
    <property type="molecule type" value="Genomic_DNA"/>
</dbReference>
<dbReference type="Proteomes" id="UP000281553">
    <property type="component" value="Unassembled WGS sequence"/>
</dbReference>
<organism evidence="1 2">
    <name type="scientific">Dibothriocephalus latus</name>
    <name type="common">Fish tapeworm</name>
    <name type="synonym">Diphyllobothrium latum</name>
    <dbReference type="NCBI Taxonomy" id="60516"/>
    <lineage>
        <taxon>Eukaryota</taxon>
        <taxon>Metazoa</taxon>
        <taxon>Spiralia</taxon>
        <taxon>Lophotrochozoa</taxon>
        <taxon>Platyhelminthes</taxon>
        <taxon>Cestoda</taxon>
        <taxon>Eucestoda</taxon>
        <taxon>Diphyllobothriidea</taxon>
        <taxon>Diphyllobothriidae</taxon>
        <taxon>Dibothriocephalus</taxon>
    </lineage>
</organism>
<gene>
    <name evidence="1" type="ORF">DILT_LOCUS9555</name>
</gene>
<keyword evidence="2" id="KW-1185">Reference proteome</keyword>
<proteinExistence type="predicted"/>